<dbReference type="HAMAP" id="MF_00044">
    <property type="entry name" value="Asp_tRNA_synth_type1"/>
    <property type="match status" value="1"/>
</dbReference>
<evidence type="ECO:0000259" key="8">
    <source>
        <dbReference type="PROSITE" id="PS50862"/>
    </source>
</evidence>
<evidence type="ECO:0000256" key="7">
    <source>
        <dbReference type="HAMAP-Rule" id="MF_00044"/>
    </source>
</evidence>
<dbReference type="InterPro" id="IPR047090">
    <property type="entry name" value="AspRS_core"/>
</dbReference>
<feature type="binding site" evidence="7">
    <location>
        <position position="485"/>
    </location>
    <ligand>
        <name>ATP</name>
        <dbReference type="ChEBI" id="CHEBI:30616"/>
    </ligand>
</feature>
<dbReference type="InterPro" id="IPR047089">
    <property type="entry name" value="Asp-tRNA-ligase_1_N"/>
</dbReference>
<feature type="binding site" evidence="7">
    <location>
        <position position="231"/>
    </location>
    <ligand>
        <name>ATP</name>
        <dbReference type="ChEBI" id="CHEBI:30616"/>
    </ligand>
</feature>
<dbReference type="CDD" id="cd04317">
    <property type="entry name" value="EcAspRS_like_N"/>
    <property type="match status" value="1"/>
</dbReference>
<dbReference type="GO" id="GO:0004815">
    <property type="term" value="F:aspartate-tRNA ligase activity"/>
    <property type="evidence" value="ECO:0007669"/>
    <property type="project" value="UniProtKB-EC"/>
</dbReference>
<gene>
    <name evidence="7 9" type="primary">aspS</name>
    <name evidence="9" type="ORF">EM20IM_05840</name>
</gene>
<dbReference type="InterPro" id="IPR004115">
    <property type="entry name" value="GAD-like_sf"/>
</dbReference>
<keyword evidence="10" id="KW-1185">Reference proteome</keyword>
<evidence type="ECO:0000256" key="2">
    <source>
        <dbReference type="ARBA" id="ARBA00022598"/>
    </source>
</evidence>
<dbReference type="Gene3D" id="2.40.50.140">
    <property type="entry name" value="Nucleic acid-binding proteins"/>
    <property type="match status" value="1"/>
</dbReference>
<feature type="site" description="Important for tRNA non-discrimination" evidence="7">
    <location>
        <position position="33"/>
    </location>
</feature>
<proteinExistence type="inferred from homology"/>
<dbReference type="InterPro" id="IPR006195">
    <property type="entry name" value="aa-tRNA-synth_II"/>
</dbReference>
<dbReference type="Proteomes" id="UP000663088">
    <property type="component" value="Chromosome"/>
</dbReference>
<dbReference type="Gene3D" id="3.30.1360.30">
    <property type="entry name" value="GAD-like domain"/>
    <property type="match status" value="1"/>
</dbReference>
<evidence type="ECO:0000256" key="5">
    <source>
        <dbReference type="ARBA" id="ARBA00022917"/>
    </source>
</evidence>
<dbReference type="SUPFAM" id="SSF55261">
    <property type="entry name" value="GAD domain-like"/>
    <property type="match status" value="1"/>
</dbReference>
<dbReference type="SUPFAM" id="SSF55681">
    <property type="entry name" value="Class II aaRS and biotin synthetases"/>
    <property type="match status" value="1"/>
</dbReference>
<comment type="catalytic activity">
    <reaction evidence="7">
        <text>tRNA(Asx) + L-aspartate + ATP = L-aspartyl-tRNA(Asx) + AMP + diphosphate</text>
        <dbReference type="Rhea" id="RHEA:18349"/>
        <dbReference type="Rhea" id="RHEA-COMP:9710"/>
        <dbReference type="Rhea" id="RHEA-COMP:9711"/>
        <dbReference type="ChEBI" id="CHEBI:29991"/>
        <dbReference type="ChEBI" id="CHEBI:30616"/>
        <dbReference type="ChEBI" id="CHEBI:33019"/>
        <dbReference type="ChEBI" id="CHEBI:78442"/>
        <dbReference type="ChEBI" id="CHEBI:78516"/>
        <dbReference type="ChEBI" id="CHEBI:456215"/>
        <dbReference type="EC" id="6.1.1.23"/>
    </reaction>
</comment>
<feature type="binding site" evidence="7">
    <location>
        <begin position="222"/>
        <end position="224"/>
    </location>
    <ligand>
        <name>ATP</name>
        <dbReference type="ChEBI" id="CHEBI:30616"/>
    </ligand>
</feature>
<dbReference type="PROSITE" id="PS50862">
    <property type="entry name" value="AA_TRNA_LIGASE_II"/>
    <property type="match status" value="1"/>
</dbReference>
<dbReference type="Pfam" id="PF00152">
    <property type="entry name" value="tRNA-synt_2"/>
    <property type="match status" value="1"/>
</dbReference>
<dbReference type="Pfam" id="PF01336">
    <property type="entry name" value="tRNA_anti-codon"/>
    <property type="match status" value="1"/>
</dbReference>
<evidence type="ECO:0000256" key="4">
    <source>
        <dbReference type="ARBA" id="ARBA00022840"/>
    </source>
</evidence>
<feature type="binding site" evidence="7">
    <location>
        <position position="176"/>
    </location>
    <ligand>
        <name>L-aspartate</name>
        <dbReference type="ChEBI" id="CHEBI:29991"/>
    </ligand>
</feature>
<feature type="site" description="Important for tRNA non-discrimination" evidence="7">
    <location>
        <position position="85"/>
    </location>
</feature>
<feature type="domain" description="Aminoacyl-transfer RNA synthetases class-II family profile" evidence="8">
    <location>
        <begin position="143"/>
        <end position="558"/>
    </location>
</feature>
<dbReference type="EC" id="6.1.1.23" evidence="7"/>
<dbReference type="InterPro" id="IPR004524">
    <property type="entry name" value="Asp-tRNA-ligase_1"/>
</dbReference>
<comment type="similarity">
    <text evidence="1 7">Belongs to the class-II aminoacyl-tRNA synthetase family. Type 1 subfamily.</text>
</comment>
<dbReference type="InterPro" id="IPR004365">
    <property type="entry name" value="NA-bd_OB_tRNA"/>
</dbReference>
<keyword evidence="5 7" id="KW-0648">Protein biosynthesis</keyword>
<dbReference type="InterPro" id="IPR045864">
    <property type="entry name" value="aa-tRNA-synth_II/BPL/LPL"/>
</dbReference>
<dbReference type="Pfam" id="PF02938">
    <property type="entry name" value="GAD"/>
    <property type="match status" value="1"/>
</dbReference>
<dbReference type="InterPro" id="IPR004364">
    <property type="entry name" value="Aa-tRNA-synt_II"/>
</dbReference>
<keyword evidence="2 7" id="KW-0436">Ligase</keyword>
<feature type="binding site" evidence="7">
    <location>
        <position position="492"/>
    </location>
    <ligand>
        <name>L-aspartate</name>
        <dbReference type="ChEBI" id="CHEBI:29991"/>
    </ligand>
</feature>
<evidence type="ECO:0000313" key="10">
    <source>
        <dbReference type="Proteomes" id="UP000663088"/>
    </source>
</evidence>
<dbReference type="InterPro" id="IPR012340">
    <property type="entry name" value="NA-bd_OB-fold"/>
</dbReference>
<dbReference type="InterPro" id="IPR029351">
    <property type="entry name" value="GAD_dom"/>
</dbReference>
<evidence type="ECO:0000256" key="3">
    <source>
        <dbReference type="ARBA" id="ARBA00022741"/>
    </source>
</evidence>
<feature type="binding site" evidence="7">
    <location>
        <position position="450"/>
    </location>
    <ligand>
        <name>L-aspartate</name>
        <dbReference type="ChEBI" id="CHEBI:29991"/>
    </ligand>
</feature>
<dbReference type="NCBIfam" id="TIGR00459">
    <property type="entry name" value="aspS_bact"/>
    <property type="match status" value="1"/>
</dbReference>
<dbReference type="NCBIfam" id="NF001750">
    <property type="entry name" value="PRK00476.1"/>
    <property type="match status" value="1"/>
</dbReference>
<name>A0ABX7PT00_9BACT</name>
<accession>A0ABX7PT00</accession>
<comment type="function">
    <text evidence="7">Aspartyl-tRNA synthetase with relaxed tRNA specificity since it is able to aspartylate not only its cognate tRNA(Asp) but also tRNA(Asn). Reaction proceeds in two steps: L-aspartate is first activated by ATP to form Asp-AMP and then transferred to the acceptor end of tRNA(Asp/Asn).</text>
</comment>
<feature type="region of interest" description="Aspartate" evidence="7">
    <location>
        <begin position="200"/>
        <end position="203"/>
    </location>
</feature>
<protein>
    <recommendedName>
        <fullName evidence="7">Aspartate--tRNA(Asp/Asn) ligase</fullName>
        <ecNumber evidence="7">6.1.1.23</ecNumber>
    </recommendedName>
    <alternativeName>
        <fullName evidence="7">Aspartyl-tRNA synthetase</fullName>
        <shortName evidence="7">AspRS</shortName>
    </alternativeName>
    <alternativeName>
        <fullName evidence="7">Non-discriminating aspartyl-tRNA synthetase</fullName>
        <shortName evidence="7">ND-AspRS</shortName>
    </alternativeName>
</protein>
<dbReference type="InterPro" id="IPR002312">
    <property type="entry name" value="Asp/Asn-tRNA-synth_IIb"/>
</dbReference>
<feature type="binding site" evidence="7">
    <location>
        <begin position="537"/>
        <end position="540"/>
    </location>
    <ligand>
        <name>ATP</name>
        <dbReference type="ChEBI" id="CHEBI:30616"/>
    </ligand>
</feature>
<feature type="binding site" evidence="7">
    <location>
        <position position="222"/>
    </location>
    <ligand>
        <name>L-aspartate</name>
        <dbReference type="ChEBI" id="CHEBI:29991"/>
    </ligand>
</feature>
<dbReference type="RefSeq" id="WP_206844053.1">
    <property type="nucleotide sequence ID" value="NZ_CP065956.1"/>
</dbReference>
<dbReference type="Gene3D" id="3.30.930.10">
    <property type="entry name" value="Bira Bifunctional Protein, Domain 2"/>
    <property type="match status" value="1"/>
</dbReference>
<keyword evidence="7" id="KW-0963">Cytoplasm</keyword>
<comment type="subcellular location">
    <subcellularLocation>
        <location evidence="7">Cytoplasm</location>
    </subcellularLocation>
</comment>
<evidence type="ECO:0000313" key="9">
    <source>
        <dbReference type="EMBL" id="QSR86037.1"/>
    </source>
</evidence>
<evidence type="ECO:0000256" key="1">
    <source>
        <dbReference type="ARBA" id="ARBA00006303"/>
    </source>
</evidence>
<dbReference type="PANTHER" id="PTHR22594:SF5">
    <property type="entry name" value="ASPARTATE--TRNA LIGASE, MITOCHONDRIAL"/>
    <property type="match status" value="1"/>
</dbReference>
<dbReference type="CDD" id="cd00777">
    <property type="entry name" value="AspRS_core"/>
    <property type="match status" value="1"/>
</dbReference>
<keyword evidence="3 7" id="KW-0547">Nucleotide-binding</keyword>
<sequence length="595" mass="68049">MKRYRTHHCNELNLALVGHKAKLCGWVHSKRDHGGLLFIDLRDREGITQVVFHPEKDPSLFAKAKQLKNEFVVQVEGKVVERPAGTKNVSIPTGEIELEAESLEILNPSQPLPFNLDEDIENEELRLSFRFLDLRRKKILNCLRVRHLVSSVVREYLSREGFLEVETPILSKSTPEGARDFLVPSRLSPGKFYALPQAPQQYKQLLMVAGIDKYFQIARCFRDEDLRSDRQPEFTQIDLEASFVEVEDIMKWVEEMIQQIFLKVLGIELSLPFVRLTYSEALDNYGSDKPDLRIEWQIQDVGAVFKNTQFKLFRDILEKGGVIKALNAKGRSPMVNSSALEELAGIATSMGAKGLAHIRVENQEWKSPIVKFFSSEERKELERLLRMEPSDLVLFSAGPREQACLILGKIRLHLAEMTQGIPDNQWKFAWITDFPLFEYSPLEQKWNSVHHPFTRPHPEDLTKLNEGKYDAIRALAYDIVLNGVELGGGSLRIHEKELQEKVFSILGIDKERQELLFGHLLKAFQYGAPPHGGIALGLDRFVMLLTGSESLREVIAFPKNRHGVDLLTQSPSEVEYHQLKELNIQLSFPSIKIEP</sequence>
<keyword evidence="6 7" id="KW-0030">Aminoacyl-tRNA synthetase</keyword>
<organism evidence="9 10">
    <name type="scientific">Candidatus Methylacidiphilum infernorum</name>
    <dbReference type="NCBI Taxonomy" id="511746"/>
    <lineage>
        <taxon>Bacteria</taxon>
        <taxon>Pseudomonadati</taxon>
        <taxon>Verrucomicrobiota</taxon>
        <taxon>Methylacidiphilae</taxon>
        <taxon>Methylacidiphilales</taxon>
        <taxon>Methylacidiphilaceae</taxon>
        <taxon>Methylacidiphilum (ex Ratnadevi et al. 2023)</taxon>
    </lineage>
</organism>
<dbReference type="PRINTS" id="PR01042">
    <property type="entry name" value="TRNASYNTHASP"/>
</dbReference>
<dbReference type="PANTHER" id="PTHR22594">
    <property type="entry name" value="ASPARTYL/LYSYL-TRNA SYNTHETASE"/>
    <property type="match status" value="1"/>
</dbReference>
<reference evidence="9 10" key="1">
    <citation type="submission" date="2020-12" db="EMBL/GenBank/DDBJ databases">
        <authorList>
            <person name="Awala S.I."/>
            <person name="Gwak J.-H."/>
            <person name="Kim S.-J."/>
            <person name="Rhee S.-K."/>
        </authorList>
    </citation>
    <scope>NUCLEOTIDE SEQUENCE [LARGE SCALE GENOMIC DNA]</scope>
    <source>
        <strain evidence="9 10">IT5</strain>
    </source>
</reference>
<dbReference type="EMBL" id="CP065956">
    <property type="protein sequence ID" value="QSR86037.1"/>
    <property type="molecule type" value="Genomic_DNA"/>
</dbReference>
<comment type="subunit">
    <text evidence="7">Homodimer.</text>
</comment>
<evidence type="ECO:0000256" key="6">
    <source>
        <dbReference type="ARBA" id="ARBA00023146"/>
    </source>
</evidence>
<keyword evidence="4 7" id="KW-0067">ATP-binding</keyword>
<dbReference type="SUPFAM" id="SSF50249">
    <property type="entry name" value="Nucleic acid-binding proteins"/>
    <property type="match status" value="1"/>
</dbReference>